<dbReference type="PANTHER" id="PTHR44186:SF1">
    <property type="entry name" value="BARDET-BIEDL SYNDROME 4 PROTEIN"/>
    <property type="match status" value="1"/>
</dbReference>
<proteinExistence type="predicted"/>
<dbReference type="InterPro" id="IPR011990">
    <property type="entry name" value="TPR-like_helical_dom_sf"/>
</dbReference>
<dbReference type="Pfam" id="PF14559">
    <property type="entry name" value="TPR_19"/>
    <property type="match status" value="2"/>
</dbReference>
<evidence type="ECO:0000256" key="3">
    <source>
        <dbReference type="PROSITE-ProRule" id="PRU00339"/>
    </source>
</evidence>
<keyword evidence="2 3" id="KW-0802">TPR repeat</keyword>
<dbReference type="SMART" id="SM00028">
    <property type="entry name" value="TPR"/>
    <property type="match status" value="3"/>
</dbReference>
<evidence type="ECO:0000256" key="1">
    <source>
        <dbReference type="ARBA" id="ARBA00022737"/>
    </source>
</evidence>
<dbReference type="PANTHER" id="PTHR44186">
    <property type="match status" value="1"/>
</dbReference>
<dbReference type="RefSeq" id="WP_172113223.1">
    <property type="nucleotide sequence ID" value="NZ_JABFDN010000009.1"/>
</dbReference>
<sequence>MSKAQNRLQAQALQEAIHALRARQFARAEQIAASILRTARTDRAALLVHSHALLGQQRAGEAVAALEKAALRGPDPELETLLGAALCESRRAADGIAQLRKTAARRPPFFPAFQELAGRLAKSGDLREAIAVIEEAQALSPDSVDLKLDLARLCLQANERARARDNLVAAREAAPGRPDILVELAWVHFLDGDYAEAAGTYRHALGLRPEDTQTRANLAMCLAEMGDRDGAQAALRTVVRGRPHLLTRAAYTLAVTSHGRFFFRPSAAAKFLGADGTLKP</sequence>
<comment type="caution">
    <text evidence="4">The sequence shown here is derived from an EMBL/GenBank/DDBJ whole genome shotgun (WGS) entry which is preliminary data.</text>
</comment>
<evidence type="ECO:0000313" key="4">
    <source>
        <dbReference type="EMBL" id="NPU68149.1"/>
    </source>
</evidence>
<dbReference type="EMBL" id="JABFDN010000009">
    <property type="protein sequence ID" value="NPU68149.1"/>
    <property type="molecule type" value="Genomic_DNA"/>
</dbReference>
<protein>
    <submittedName>
        <fullName evidence="4">Tetratricopeptide repeat protein</fullName>
    </submittedName>
</protein>
<name>A0ABX2CIV8_9BRAD</name>
<evidence type="ECO:0000256" key="2">
    <source>
        <dbReference type="ARBA" id="ARBA00022803"/>
    </source>
</evidence>
<dbReference type="SUPFAM" id="SSF48452">
    <property type="entry name" value="TPR-like"/>
    <property type="match status" value="1"/>
</dbReference>
<reference evidence="4" key="1">
    <citation type="submission" date="2020-05" db="EMBL/GenBank/DDBJ databases">
        <title>Nod-independent and nitrogen-fixing Bradyrhizobium aeschynomene sp. nov. isolated from nodules of Aeschynomene indica.</title>
        <authorList>
            <person name="Zhang Z."/>
        </authorList>
    </citation>
    <scope>NUCLEOTIDE SEQUENCE</scope>
    <source>
        <strain evidence="4">83012</strain>
    </source>
</reference>
<dbReference type="Gene3D" id="1.25.40.10">
    <property type="entry name" value="Tetratricopeptide repeat domain"/>
    <property type="match status" value="1"/>
</dbReference>
<keyword evidence="1" id="KW-0677">Repeat</keyword>
<feature type="repeat" description="TPR" evidence="3">
    <location>
        <begin position="178"/>
        <end position="211"/>
    </location>
</feature>
<keyword evidence="5" id="KW-1185">Reference proteome</keyword>
<organism evidence="4 5">
    <name type="scientific">Bradyrhizobium aeschynomenes</name>
    <dbReference type="NCBI Taxonomy" id="2734909"/>
    <lineage>
        <taxon>Bacteria</taxon>
        <taxon>Pseudomonadati</taxon>
        <taxon>Pseudomonadota</taxon>
        <taxon>Alphaproteobacteria</taxon>
        <taxon>Hyphomicrobiales</taxon>
        <taxon>Nitrobacteraceae</taxon>
        <taxon>Bradyrhizobium</taxon>
    </lineage>
</organism>
<evidence type="ECO:0000313" key="5">
    <source>
        <dbReference type="Proteomes" id="UP000886476"/>
    </source>
</evidence>
<dbReference type="PROSITE" id="PS50005">
    <property type="entry name" value="TPR"/>
    <property type="match status" value="1"/>
</dbReference>
<accession>A0ABX2CIV8</accession>
<gene>
    <name evidence="4" type="ORF">HL667_24315</name>
</gene>
<dbReference type="InterPro" id="IPR019734">
    <property type="entry name" value="TPR_rpt"/>
</dbReference>
<dbReference type="Proteomes" id="UP000886476">
    <property type="component" value="Unassembled WGS sequence"/>
</dbReference>